<accession>A0A2N9HD25</accession>
<dbReference type="AlphaFoldDB" id="A0A2N9HD25"/>
<sequence length="136" mass="15136">MVKWWSAKFSFWSGQHLGQTSVKFGQPWSNLVKVGQTSPNSGKCVPGLRPEVLSVWWVPVGSDRLGQTSVKLGQTSVKLGQPWSNLVNLGQAWSDSGKCAPDPVLRLFDVASPRRIRPTWFGLPHFACRHPRKSRG</sequence>
<organism evidence="1">
    <name type="scientific">Fagus sylvatica</name>
    <name type="common">Beechnut</name>
    <dbReference type="NCBI Taxonomy" id="28930"/>
    <lineage>
        <taxon>Eukaryota</taxon>
        <taxon>Viridiplantae</taxon>
        <taxon>Streptophyta</taxon>
        <taxon>Embryophyta</taxon>
        <taxon>Tracheophyta</taxon>
        <taxon>Spermatophyta</taxon>
        <taxon>Magnoliopsida</taxon>
        <taxon>eudicotyledons</taxon>
        <taxon>Gunneridae</taxon>
        <taxon>Pentapetalae</taxon>
        <taxon>rosids</taxon>
        <taxon>fabids</taxon>
        <taxon>Fagales</taxon>
        <taxon>Fagaceae</taxon>
        <taxon>Fagus</taxon>
    </lineage>
</organism>
<gene>
    <name evidence="1" type="ORF">FSB_LOCUS40138</name>
</gene>
<dbReference type="EMBL" id="OIVN01003580">
    <property type="protein sequence ID" value="SPD12256.1"/>
    <property type="molecule type" value="Genomic_DNA"/>
</dbReference>
<name>A0A2N9HD25_FAGSY</name>
<proteinExistence type="predicted"/>
<protein>
    <submittedName>
        <fullName evidence="1">Uncharacterized protein</fullName>
    </submittedName>
</protein>
<evidence type="ECO:0000313" key="1">
    <source>
        <dbReference type="EMBL" id="SPD12256.1"/>
    </source>
</evidence>
<reference evidence="1" key="1">
    <citation type="submission" date="2018-02" db="EMBL/GenBank/DDBJ databases">
        <authorList>
            <person name="Cohen D.B."/>
            <person name="Kent A.D."/>
        </authorList>
    </citation>
    <scope>NUCLEOTIDE SEQUENCE</scope>
</reference>